<dbReference type="CDD" id="cd21996">
    <property type="entry name" value="HMG-box_TCF7-like"/>
    <property type="match status" value="1"/>
</dbReference>
<comment type="subcellular location">
    <subcellularLocation>
        <location evidence="1">Nucleus</location>
    </subcellularLocation>
</comment>
<evidence type="ECO:0000256" key="10">
    <source>
        <dbReference type="ARBA" id="ARBA00053480"/>
    </source>
</evidence>
<protein>
    <recommendedName>
        <fullName evidence="12">dTCF</fullName>
    </recommendedName>
</protein>
<accession>A0A195FEQ2</accession>
<dbReference type="InterPro" id="IPR024940">
    <property type="entry name" value="TCF/LEF"/>
</dbReference>
<dbReference type="InterPro" id="IPR036910">
    <property type="entry name" value="HMG_box_dom_sf"/>
</dbReference>
<keyword evidence="5" id="KW-0805">Transcription regulation</keyword>
<evidence type="ECO:0000313" key="16">
    <source>
        <dbReference type="EMBL" id="KYN39155.1"/>
    </source>
</evidence>
<evidence type="ECO:0000259" key="15">
    <source>
        <dbReference type="PROSITE" id="PS50118"/>
    </source>
</evidence>
<dbReference type="PANTHER" id="PTHR10373">
    <property type="entry name" value="TRANSCRIPTION FACTOR 7 FAMILY MEMBER"/>
    <property type="match status" value="1"/>
</dbReference>
<keyword evidence="4" id="KW-0709">Segmentation polarity protein</keyword>
<evidence type="ECO:0000256" key="11">
    <source>
        <dbReference type="ARBA" id="ARBA00061799"/>
    </source>
</evidence>
<evidence type="ECO:0000256" key="7">
    <source>
        <dbReference type="ARBA" id="ARBA00023159"/>
    </source>
</evidence>
<dbReference type="EMBL" id="KQ981625">
    <property type="protein sequence ID" value="KYN39155.1"/>
    <property type="molecule type" value="Genomic_DNA"/>
</dbReference>
<dbReference type="GO" id="GO:0007367">
    <property type="term" value="P:segment polarity determination"/>
    <property type="evidence" value="ECO:0007669"/>
    <property type="project" value="UniProtKB-KW"/>
</dbReference>
<dbReference type="SMART" id="SM01366">
    <property type="entry name" value="c-clamp"/>
    <property type="match status" value="1"/>
</dbReference>
<sequence>MRQSLESSSEPARENCTPSVHRYPERQRRRERHAAGRKHRPPGRDTEKATAGTSCSSTSLSSPPALSSPSSCASSRRSSSPLSSTSSPARSSTSSSVTSDPLAIKPAAAGSEQRGTPEHSDDGIGKRGQNAAETRRENGETTHGTITETTTSVSTSSSTSSSTTVSSSSPFPSPVSTSSTSCRTATTTPRSHGGDHGVAHVVPSSSSALERLRSALENYDRSRIYLAHVCYLDWRDLPGKRRGGTVGGHDATRSSERVWVVGAADHEGHHRTRLLVAGRHWRPRCLRKVNMLSQPVVYAGGGRGSLTSDLFLWWFHREFAVTAMAMHPDGAVLVAESADYLPPEGDCVAADGLVRLFIVPKDCMETRLVVRELRVRLATGILSRARCGVYCDKYPSILGLPEEEGDNRLDAYIKKFTLKEAFADLHRAWLSVRSETFARSWTLPRDREDHSLAGCNGAILPPRIHPVDQEEDRMLLVELQSLAREIGLEVTDDELGSWILDEESALARLVKKKEPDEEQQHCRVKIEVETDRWSERNGGDEEEDGNDGIEEDDGEDEPSAEEAVGLLSRVLLWMEREPLDPGLLLAVRSMRDTAALMASKMGLAGTHPSGLPFFCPNGDHLTQPPPAHMGIPPYGALDAGKAAAAAGLTRAPMYPFSTGQYPYPMLSPEMTQVASWHTPSMYPISPANAGFRSPYPTIPITSSSLPSDLYRFSPTGLMPPHPGLSPHAHALASHALVSSAPKADHSTLDHNHRIVPWIDLDHFGGRPTSFKHEVVPYVAMEPAECLEPLNLVIKKDDTEDSGPTRTVIGVKIAEASIDEEEKDAVVAEESAIEDNMAILQDAVKSAESGGLPTADHKLLTALYMSSLVQMSSLSAPRGIAPPPYGASQQQQQSFMQLLAMVEARHRMWQQMNWPLPQSFLRSPLTLPPTAPSYFDGATTTPTPTPPNLSDQLSQNSAPTYPLSCTKSEPLNSEVKQSYFNKRSTIEQKNSTSLPTDNAKAQDTGQQNNQDKKKPHIKKPLNAFMLYMKEMRAKVVAECTLKESAAINQILGRRWHSLSREEQARYYEAARQERHLHQQRYPGWSARDNYGYGSKKKKRKKERSTDPTGGNNMKKCRARYGLDQQSQWCKPCSPVEHGAGMGIHASIIHHGVGSSAGAGVGAGGGGGTVGTAAAPPNTNTASNASSPQQEPTYVNLYNRKATLYRVFNTPKRARTNRFHVIICRRKKKCIRYMGEGGDGDGEADGEAEDDHSEDNLGSVGEAGTPEEDESLSSPGGLSALSSLASPSLVLPSPSSLASPCPCPCPLTPPVPPPPLSNTNQPAQQQPQPPPQPHRNPVGTNPHDINNPLSVNQLTGQCIKSEPAPSGPSNPAISVT</sequence>
<proteinExistence type="inferred from homology"/>
<evidence type="ECO:0000256" key="12">
    <source>
        <dbReference type="ARBA" id="ARBA00080285"/>
    </source>
</evidence>
<feature type="region of interest" description="Disordered" evidence="14">
    <location>
        <begin position="982"/>
        <end position="1016"/>
    </location>
</feature>
<evidence type="ECO:0000256" key="4">
    <source>
        <dbReference type="ARBA" id="ARBA00022716"/>
    </source>
</evidence>
<keyword evidence="4" id="KW-0217">Developmental protein</keyword>
<keyword evidence="6 13" id="KW-0238">DNA-binding</keyword>
<evidence type="ECO:0000256" key="3">
    <source>
        <dbReference type="ARBA" id="ARBA00022687"/>
    </source>
</evidence>
<keyword evidence="17" id="KW-1185">Reference proteome</keyword>
<feature type="region of interest" description="Disordered" evidence="14">
    <location>
        <begin position="930"/>
        <end position="967"/>
    </location>
</feature>
<feature type="compositionally biased region" description="Acidic residues" evidence="14">
    <location>
        <begin position="1236"/>
        <end position="1251"/>
    </location>
</feature>
<gene>
    <name evidence="16" type="ORF">ALC56_06581</name>
</gene>
<evidence type="ECO:0000256" key="13">
    <source>
        <dbReference type="PROSITE-ProRule" id="PRU00267"/>
    </source>
</evidence>
<feature type="compositionally biased region" description="Polar residues" evidence="14">
    <location>
        <begin position="1341"/>
        <end position="1356"/>
    </location>
</feature>
<dbReference type="GO" id="GO:0007500">
    <property type="term" value="P:mesodermal cell fate determination"/>
    <property type="evidence" value="ECO:0007669"/>
    <property type="project" value="UniProtKB-ARBA"/>
</dbReference>
<feature type="compositionally biased region" description="Basic and acidic residues" evidence="14">
    <location>
        <begin position="115"/>
        <end position="125"/>
    </location>
</feature>
<feature type="compositionally biased region" description="Acidic residues" evidence="14">
    <location>
        <begin position="540"/>
        <end position="560"/>
    </location>
</feature>
<dbReference type="Proteomes" id="UP000078541">
    <property type="component" value="Unassembled WGS sequence"/>
</dbReference>
<feature type="DNA-binding region" description="HMG box" evidence="13">
    <location>
        <begin position="1016"/>
        <end position="1084"/>
    </location>
</feature>
<dbReference type="GO" id="GO:0019900">
    <property type="term" value="F:kinase binding"/>
    <property type="evidence" value="ECO:0007669"/>
    <property type="project" value="UniProtKB-ARBA"/>
</dbReference>
<dbReference type="GO" id="GO:0000978">
    <property type="term" value="F:RNA polymerase II cis-regulatory region sequence-specific DNA binding"/>
    <property type="evidence" value="ECO:0007669"/>
    <property type="project" value="TreeGrafter"/>
</dbReference>
<reference evidence="16 17" key="1">
    <citation type="submission" date="2016-03" db="EMBL/GenBank/DDBJ databases">
        <title>Trachymyrmex septentrionalis WGS genome.</title>
        <authorList>
            <person name="Nygaard S."/>
            <person name="Hu H."/>
            <person name="Boomsma J."/>
            <person name="Zhang G."/>
        </authorList>
    </citation>
    <scope>NUCLEOTIDE SEQUENCE [LARGE SCALE GENOMIC DNA]</scope>
    <source>
        <strain evidence="16">Tsep2-gDNA-1</strain>
        <tissue evidence="16">Whole body</tissue>
    </source>
</reference>
<comment type="similarity">
    <text evidence="2">Belongs to the TCF/LEF family.</text>
</comment>
<evidence type="ECO:0000256" key="1">
    <source>
        <dbReference type="ARBA" id="ARBA00004123"/>
    </source>
</evidence>
<feature type="region of interest" description="Disordered" evidence="14">
    <location>
        <begin position="1236"/>
        <end position="1374"/>
    </location>
</feature>
<evidence type="ECO:0000256" key="9">
    <source>
        <dbReference type="ARBA" id="ARBA00023242"/>
    </source>
</evidence>
<dbReference type="GO" id="GO:1990907">
    <property type="term" value="C:beta-catenin-TCF complex"/>
    <property type="evidence" value="ECO:0007669"/>
    <property type="project" value="TreeGrafter"/>
</dbReference>
<feature type="compositionally biased region" description="Polar residues" evidence="14">
    <location>
        <begin position="1365"/>
        <end position="1374"/>
    </location>
</feature>
<comment type="subunit">
    <text evidence="11">Binds to the beta-catenin homolog arm or to gro.</text>
</comment>
<evidence type="ECO:0000256" key="8">
    <source>
        <dbReference type="ARBA" id="ARBA00023163"/>
    </source>
</evidence>
<dbReference type="GO" id="GO:0001228">
    <property type="term" value="F:DNA-binding transcription activator activity, RNA polymerase II-specific"/>
    <property type="evidence" value="ECO:0007669"/>
    <property type="project" value="UniProtKB-ARBA"/>
</dbReference>
<dbReference type="GO" id="GO:0007435">
    <property type="term" value="P:salivary gland morphogenesis"/>
    <property type="evidence" value="ECO:0007669"/>
    <property type="project" value="UniProtKB-ARBA"/>
</dbReference>
<keyword evidence="9 13" id="KW-0539">Nucleus</keyword>
<evidence type="ECO:0000256" key="2">
    <source>
        <dbReference type="ARBA" id="ARBA00006569"/>
    </source>
</evidence>
<dbReference type="GO" id="GO:0007476">
    <property type="term" value="P:imaginal disc-derived wing morphogenesis"/>
    <property type="evidence" value="ECO:0007669"/>
    <property type="project" value="UniProtKB-ARBA"/>
</dbReference>
<evidence type="ECO:0000256" key="14">
    <source>
        <dbReference type="SAM" id="MobiDB-lite"/>
    </source>
</evidence>
<keyword evidence="3" id="KW-0879">Wnt signaling pathway</keyword>
<dbReference type="GO" id="GO:0045892">
    <property type="term" value="P:negative regulation of DNA-templated transcription"/>
    <property type="evidence" value="ECO:0007669"/>
    <property type="project" value="UniProtKB-ARBA"/>
</dbReference>
<feature type="compositionally biased region" description="Pro residues" evidence="14">
    <location>
        <begin position="1303"/>
        <end position="1314"/>
    </location>
</feature>
<dbReference type="GO" id="GO:0072091">
    <property type="term" value="P:regulation of stem cell proliferation"/>
    <property type="evidence" value="ECO:0007669"/>
    <property type="project" value="UniProtKB-ARBA"/>
</dbReference>
<dbReference type="GO" id="GO:0010628">
    <property type="term" value="P:positive regulation of gene expression"/>
    <property type="evidence" value="ECO:0007669"/>
    <property type="project" value="UniProtKB-ARBA"/>
</dbReference>
<evidence type="ECO:0000256" key="5">
    <source>
        <dbReference type="ARBA" id="ARBA00023015"/>
    </source>
</evidence>
<dbReference type="Pfam" id="PF00505">
    <property type="entry name" value="HMG_box"/>
    <property type="match status" value="1"/>
</dbReference>
<feature type="compositionally biased region" description="Polar residues" evidence="14">
    <location>
        <begin position="1"/>
        <end position="10"/>
    </location>
</feature>
<dbReference type="FunFam" id="1.10.30.10:FF:000001">
    <property type="entry name" value="transcription factor 7 isoform X2"/>
    <property type="match status" value="1"/>
</dbReference>
<feature type="compositionally biased region" description="Low complexity" evidence="14">
    <location>
        <begin position="54"/>
        <end position="96"/>
    </location>
</feature>
<feature type="compositionally biased region" description="Polar residues" evidence="14">
    <location>
        <begin position="982"/>
        <end position="1008"/>
    </location>
</feature>
<feature type="compositionally biased region" description="Low complexity" evidence="14">
    <location>
        <begin position="149"/>
        <end position="191"/>
    </location>
</feature>
<dbReference type="Gene3D" id="1.10.30.10">
    <property type="entry name" value="High mobility group box domain"/>
    <property type="match status" value="1"/>
</dbReference>
<feature type="compositionally biased region" description="Basic and acidic residues" evidence="14">
    <location>
        <begin position="529"/>
        <end position="539"/>
    </location>
</feature>
<comment type="function">
    <text evidence="10">Segment polarity protein. Functions together with arm to transduce the Wingless (Wg) signal in embryos and in developing adult tissues. Acts as a transcriptional activator, but in the absence of arm, it binds to gro and acts as a transcriptional repressor of wg-responsive genes.</text>
</comment>
<dbReference type="PANTHER" id="PTHR10373:SF38">
    <property type="entry name" value="PROTEIN PANGOLIN, ISOFORM J"/>
    <property type="match status" value="1"/>
</dbReference>
<evidence type="ECO:0000256" key="6">
    <source>
        <dbReference type="ARBA" id="ARBA00023125"/>
    </source>
</evidence>
<feature type="region of interest" description="Disordered" evidence="14">
    <location>
        <begin position="529"/>
        <end position="561"/>
    </location>
</feature>
<dbReference type="GO" id="GO:0060070">
    <property type="term" value="P:canonical Wnt signaling pathway"/>
    <property type="evidence" value="ECO:0007669"/>
    <property type="project" value="TreeGrafter"/>
</dbReference>
<organism evidence="16 17">
    <name type="scientific">Trachymyrmex septentrionalis</name>
    <dbReference type="NCBI Taxonomy" id="34720"/>
    <lineage>
        <taxon>Eukaryota</taxon>
        <taxon>Metazoa</taxon>
        <taxon>Ecdysozoa</taxon>
        <taxon>Arthropoda</taxon>
        <taxon>Hexapoda</taxon>
        <taxon>Insecta</taxon>
        <taxon>Pterygota</taxon>
        <taxon>Neoptera</taxon>
        <taxon>Endopterygota</taxon>
        <taxon>Hymenoptera</taxon>
        <taxon>Apocrita</taxon>
        <taxon>Aculeata</taxon>
        <taxon>Formicoidea</taxon>
        <taxon>Formicidae</taxon>
        <taxon>Myrmicinae</taxon>
        <taxon>Trachymyrmex</taxon>
    </lineage>
</organism>
<dbReference type="GO" id="GO:0035277">
    <property type="term" value="P:spiracle morphogenesis, open tracheal system"/>
    <property type="evidence" value="ECO:0007669"/>
    <property type="project" value="UniProtKB-ARBA"/>
</dbReference>
<feature type="region of interest" description="Disordered" evidence="14">
    <location>
        <begin position="1"/>
        <end position="201"/>
    </location>
</feature>
<dbReference type="GO" id="GO:0000785">
    <property type="term" value="C:chromatin"/>
    <property type="evidence" value="ECO:0007669"/>
    <property type="project" value="TreeGrafter"/>
</dbReference>
<dbReference type="SUPFAM" id="SSF47095">
    <property type="entry name" value="HMG-box"/>
    <property type="match status" value="1"/>
</dbReference>
<keyword evidence="8" id="KW-0804">Transcription</keyword>
<dbReference type="PROSITE" id="PS50118">
    <property type="entry name" value="HMG_BOX_2"/>
    <property type="match status" value="1"/>
</dbReference>
<feature type="compositionally biased region" description="Polar residues" evidence="14">
    <location>
        <begin position="947"/>
        <end position="967"/>
    </location>
</feature>
<keyword evidence="7" id="KW-0010">Activator</keyword>
<dbReference type="STRING" id="34720.A0A195FEQ2"/>
<feature type="compositionally biased region" description="Low complexity" evidence="14">
    <location>
        <begin position="1270"/>
        <end position="1298"/>
    </location>
</feature>
<evidence type="ECO:0000313" key="17">
    <source>
        <dbReference type="Proteomes" id="UP000078541"/>
    </source>
</evidence>
<dbReference type="SMART" id="SM00398">
    <property type="entry name" value="HMG"/>
    <property type="match status" value="1"/>
</dbReference>
<dbReference type="GO" id="GO:0001222">
    <property type="term" value="F:transcription corepressor binding"/>
    <property type="evidence" value="ECO:0007669"/>
    <property type="project" value="UniProtKB-ARBA"/>
</dbReference>
<name>A0A195FEQ2_9HYME</name>
<feature type="compositionally biased region" description="Basic residues" evidence="14">
    <location>
        <begin position="29"/>
        <end position="41"/>
    </location>
</feature>
<feature type="domain" description="HMG box" evidence="15">
    <location>
        <begin position="1016"/>
        <end position="1084"/>
    </location>
</feature>
<dbReference type="InterPro" id="IPR009071">
    <property type="entry name" value="HMG_box_dom"/>
</dbReference>
<feature type="region of interest" description="Disordered" evidence="14">
    <location>
        <begin position="1077"/>
        <end position="1114"/>
    </location>
</feature>